<dbReference type="EMBL" id="JASJQH010000017">
    <property type="protein sequence ID" value="KAK9768466.1"/>
    <property type="molecule type" value="Genomic_DNA"/>
</dbReference>
<feature type="compositionally biased region" description="Acidic residues" evidence="5">
    <location>
        <begin position="129"/>
        <end position="143"/>
    </location>
</feature>
<feature type="region of interest" description="Disordered" evidence="5">
    <location>
        <begin position="115"/>
        <end position="144"/>
    </location>
</feature>
<evidence type="ECO:0000256" key="2">
    <source>
        <dbReference type="ARBA" id="ARBA00023242"/>
    </source>
</evidence>
<dbReference type="InterPro" id="IPR003958">
    <property type="entry name" value="CBFA_NFYB_domain"/>
</dbReference>
<comment type="subcellular location">
    <subcellularLocation>
        <location evidence="1">Nucleus</location>
    </subcellularLocation>
</comment>
<dbReference type="InterPro" id="IPR009072">
    <property type="entry name" value="Histone-fold"/>
</dbReference>
<comment type="caution">
    <text evidence="7">The sequence shown here is derived from an EMBL/GenBank/DDBJ whole genome shotgun (WGS) entry which is preliminary data.</text>
</comment>
<dbReference type="Pfam" id="PF00808">
    <property type="entry name" value="CBFD_NFYB_HMF"/>
    <property type="match status" value="1"/>
</dbReference>
<dbReference type="PANTHER" id="PTHR46172">
    <property type="entry name" value="DNA POLYMERASE EPSILON SUBUNIT 3"/>
    <property type="match status" value="1"/>
</dbReference>
<dbReference type="InterPro" id="IPR051377">
    <property type="entry name" value="DNA_Pol-Epsilon_Subunit"/>
</dbReference>
<reference evidence="7 8" key="1">
    <citation type="submission" date="2023-04" db="EMBL/GenBank/DDBJ databases">
        <title>Genome of Basidiobolus ranarum AG-B5.</title>
        <authorList>
            <person name="Stajich J.E."/>
            <person name="Carter-House D."/>
            <person name="Gryganskyi A."/>
        </authorList>
    </citation>
    <scope>NUCLEOTIDE SEQUENCE [LARGE SCALE GENOMIC DNA]</scope>
    <source>
        <strain evidence="7 8">AG-B5</strain>
    </source>
</reference>
<sequence length="176" mass="19520">MLPLDKLELPKSVLVDIAKEDLPSGSIINREAKSAISKAAVVFISYLTAIANEHAGTKKTITTNNVLQGLSTAEFSDFLPKLELELAGKVAFEYFPLSTVLLTRLKSTEYRRLMKEKKESKSKANGTDEVTEDTNEDFEETQFDDSLSAVTLAKKRKASIGSEEELDSNKNRRTSE</sequence>
<feature type="compositionally biased region" description="Basic and acidic residues" evidence="5">
    <location>
        <begin position="167"/>
        <end position="176"/>
    </location>
</feature>
<protein>
    <recommendedName>
        <fullName evidence="3">DNA polymerase epsilon subunit D</fullName>
    </recommendedName>
    <alternativeName>
        <fullName evidence="4">DNA polymerase II subunit D</fullName>
    </alternativeName>
</protein>
<keyword evidence="8" id="KW-1185">Reference proteome</keyword>
<evidence type="ECO:0000313" key="8">
    <source>
        <dbReference type="Proteomes" id="UP001479436"/>
    </source>
</evidence>
<dbReference type="CDD" id="cd22928">
    <property type="entry name" value="HFD_POLE3_DPB4"/>
    <property type="match status" value="1"/>
</dbReference>
<evidence type="ECO:0000256" key="1">
    <source>
        <dbReference type="ARBA" id="ARBA00004123"/>
    </source>
</evidence>
<feature type="region of interest" description="Disordered" evidence="5">
    <location>
        <begin position="156"/>
        <end position="176"/>
    </location>
</feature>
<evidence type="ECO:0000256" key="4">
    <source>
        <dbReference type="ARBA" id="ARBA00042096"/>
    </source>
</evidence>
<dbReference type="Proteomes" id="UP001479436">
    <property type="component" value="Unassembled WGS sequence"/>
</dbReference>
<evidence type="ECO:0000313" key="7">
    <source>
        <dbReference type="EMBL" id="KAK9768466.1"/>
    </source>
</evidence>
<proteinExistence type="predicted"/>
<dbReference type="PANTHER" id="PTHR46172:SF1">
    <property type="entry name" value="DNA POLYMERASE EPSILON SUBUNIT 3"/>
    <property type="match status" value="1"/>
</dbReference>
<organism evidence="7 8">
    <name type="scientific">Basidiobolus ranarum</name>
    <dbReference type="NCBI Taxonomy" id="34480"/>
    <lineage>
        <taxon>Eukaryota</taxon>
        <taxon>Fungi</taxon>
        <taxon>Fungi incertae sedis</taxon>
        <taxon>Zoopagomycota</taxon>
        <taxon>Entomophthoromycotina</taxon>
        <taxon>Basidiobolomycetes</taxon>
        <taxon>Basidiobolales</taxon>
        <taxon>Basidiobolaceae</taxon>
        <taxon>Basidiobolus</taxon>
    </lineage>
</organism>
<accession>A0ABR2X3X2</accession>
<gene>
    <name evidence="7" type="ORF">K7432_000877</name>
</gene>
<evidence type="ECO:0000259" key="6">
    <source>
        <dbReference type="Pfam" id="PF00808"/>
    </source>
</evidence>
<evidence type="ECO:0000256" key="5">
    <source>
        <dbReference type="SAM" id="MobiDB-lite"/>
    </source>
</evidence>
<dbReference type="SUPFAM" id="SSF47113">
    <property type="entry name" value="Histone-fold"/>
    <property type="match status" value="1"/>
</dbReference>
<name>A0ABR2X3X2_9FUNG</name>
<keyword evidence="2" id="KW-0539">Nucleus</keyword>
<evidence type="ECO:0000256" key="3">
    <source>
        <dbReference type="ARBA" id="ARBA00039775"/>
    </source>
</evidence>
<feature type="domain" description="Transcription factor CBF/NF-Y/archaeal histone" evidence="6">
    <location>
        <begin position="8"/>
        <end position="67"/>
    </location>
</feature>
<dbReference type="Gene3D" id="1.10.20.10">
    <property type="entry name" value="Histone, subunit A"/>
    <property type="match status" value="1"/>
</dbReference>